<feature type="compositionally biased region" description="Basic and acidic residues" evidence="1">
    <location>
        <begin position="55"/>
        <end position="64"/>
    </location>
</feature>
<reference evidence="2" key="1">
    <citation type="journal article" date="2021" name="Sci. Adv.">
        <title>The American lobster genome reveals insights on longevity, neural, and immune adaptations.</title>
        <authorList>
            <person name="Polinski J.M."/>
            <person name="Zimin A.V."/>
            <person name="Clark K.F."/>
            <person name="Kohn A.B."/>
            <person name="Sadowski N."/>
            <person name="Timp W."/>
            <person name="Ptitsyn A."/>
            <person name="Khanna P."/>
            <person name="Romanova D.Y."/>
            <person name="Williams P."/>
            <person name="Greenwood S.J."/>
            <person name="Moroz L.L."/>
            <person name="Walt D.R."/>
            <person name="Bodnar A.G."/>
        </authorList>
    </citation>
    <scope>NUCLEOTIDE SEQUENCE</scope>
    <source>
        <strain evidence="2">GMGI-L3</strain>
    </source>
</reference>
<feature type="compositionally biased region" description="Basic and acidic residues" evidence="1">
    <location>
        <begin position="96"/>
        <end position="116"/>
    </location>
</feature>
<feature type="compositionally biased region" description="Polar residues" evidence="1">
    <location>
        <begin position="23"/>
        <end position="54"/>
    </location>
</feature>
<feature type="compositionally biased region" description="Polar residues" evidence="1">
    <location>
        <begin position="1"/>
        <end position="10"/>
    </location>
</feature>
<proteinExistence type="predicted"/>
<evidence type="ECO:0000313" key="3">
    <source>
        <dbReference type="Proteomes" id="UP000747542"/>
    </source>
</evidence>
<comment type="caution">
    <text evidence="2">The sequence shown here is derived from an EMBL/GenBank/DDBJ whole genome shotgun (WGS) entry which is preliminary data.</text>
</comment>
<keyword evidence="3" id="KW-1185">Reference proteome</keyword>
<evidence type="ECO:0000313" key="2">
    <source>
        <dbReference type="EMBL" id="KAG7157443.1"/>
    </source>
</evidence>
<name>A0A8J5JJY3_HOMAM</name>
<gene>
    <name evidence="2" type="ORF">Hamer_G005880</name>
</gene>
<feature type="compositionally biased region" description="Basic and acidic residues" evidence="1">
    <location>
        <begin position="11"/>
        <end position="22"/>
    </location>
</feature>
<evidence type="ECO:0000256" key="1">
    <source>
        <dbReference type="SAM" id="MobiDB-lite"/>
    </source>
</evidence>
<protein>
    <submittedName>
        <fullName evidence="2">Uncharacterized protein</fullName>
    </submittedName>
</protein>
<sequence length="130" mass="14315">MEQTTPLSQISDKKNLPSERSLKTVNPQAPCNRSQGIEQQAHTVSKHTITGKSDSTLKRGEKTHAIPQKTSSSCSSLGAGAQETATNEHTIPTGRGGERLNHERREQLQHQRRGDNYTKAPPPCHLKITQ</sequence>
<dbReference type="AlphaFoldDB" id="A0A8J5JJY3"/>
<feature type="region of interest" description="Disordered" evidence="1">
    <location>
        <begin position="1"/>
        <end position="130"/>
    </location>
</feature>
<dbReference type="Proteomes" id="UP000747542">
    <property type="component" value="Unassembled WGS sequence"/>
</dbReference>
<accession>A0A8J5JJY3</accession>
<dbReference type="EMBL" id="JAHLQT010037514">
    <property type="protein sequence ID" value="KAG7157443.1"/>
    <property type="molecule type" value="Genomic_DNA"/>
</dbReference>
<organism evidence="2 3">
    <name type="scientific">Homarus americanus</name>
    <name type="common">American lobster</name>
    <dbReference type="NCBI Taxonomy" id="6706"/>
    <lineage>
        <taxon>Eukaryota</taxon>
        <taxon>Metazoa</taxon>
        <taxon>Ecdysozoa</taxon>
        <taxon>Arthropoda</taxon>
        <taxon>Crustacea</taxon>
        <taxon>Multicrustacea</taxon>
        <taxon>Malacostraca</taxon>
        <taxon>Eumalacostraca</taxon>
        <taxon>Eucarida</taxon>
        <taxon>Decapoda</taxon>
        <taxon>Pleocyemata</taxon>
        <taxon>Astacidea</taxon>
        <taxon>Nephropoidea</taxon>
        <taxon>Nephropidae</taxon>
        <taxon>Homarus</taxon>
    </lineage>
</organism>